<gene>
    <name evidence="2" type="ORF">MKK02DRAFT_40822</name>
</gene>
<sequence>MPPLRPLCRACGLSSRAAAGPSRLPLSRLFSALSPRQPESTPFFSPPYRPSPPSSYSRKGKERAVEGRRGDEEDPELEVSDKEWEMRVGKAMLHLQTTLPHFFRPDEGGVEMCPPEVFSRNMVLKLPAPFPVKISSLAGYSMAHTLTRNGMSALFADLTCSLDRMSFSPSPQAAGAPAAAFFTKRLPSHRHKQVRVLLSIRGTPRLPPHNEALWHTSSLYTFSPYSGLISVHEVETIRPLPGEGVGEWVMSRVLGWTSRHALEGGGGGIPIPSRAAVGPRRGRIERKEEE</sequence>
<comment type="caution">
    <text evidence="2">The sequence shown here is derived from an EMBL/GenBank/DDBJ whole genome shotgun (WGS) entry which is preliminary data.</text>
</comment>
<evidence type="ECO:0000256" key="1">
    <source>
        <dbReference type="SAM" id="MobiDB-lite"/>
    </source>
</evidence>
<protein>
    <submittedName>
        <fullName evidence="2">Uncharacterized protein</fullName>
    </submittedName>
</protein>
<keyword evidence="3" id="KW-1185">Reference proteome</keyword>
<proteinExistence type="predicted"/>
<dbReference type="EMBL" id="JAKWFO010000014">
    <property type="protein sequence ID" value="KAI9632519.1"/>
    <property type="molecule type" value="Genomic_DNA"/>
</dbReference>
<organism evidence="2 3">
    <name type="scientific">Dioszegia hungarica</name>
    <dbReference type="NCBI Taxonomy" id="4972"/>
    <lineage>
        <taxon>Eukaryota</taxon>
        <taxon>Fungi</taxon>
        <taxon>Dikarya</taxon>
        <taxon>Basidiomycota</taxon>
        <taxon>Agaricomycotina</taxon>
        <taxon>Tremellomycetes</taxon>
        <taxon>Tremellales</taxon>
        <taxon>Bulleribasidiaceae</taxon>
        <taxon>Dioszegia</taxon>
    </lineage>
</organism>
<feature type="compositionally biased region" description="Basic and acidic residues" evidence="1">
    <location>
        <begin position="62"/>
        <end position="71"/>
    </location>
</feature>
<feature type="region of interest" description="Disordered" evidence="1">
    <location>
        <begin position="265"/>
        <end position="290"/>
    </location>
</feature>
<evidence type="ECO:0000313" key="2">
    <source>
        <dbReference type="EMBL" id="KAI9632519.1"/>
    </source>
</evidence>
<accession>A0AA38LSE4</accession>
<feature type="compositionally biased region" description="Pro residues" evidence="1">
    <location>
        <begin position="44"/>
        <end position="53"/>
    </location>
</feature>
<dbReference type="GeneID" id="77730491"/>
<evidence type="ECO:0000313" key="3">
    <source>
        <dbReference type="Proteomes" id="UP001164286"/>
    </source>
</evidence>
<feature type="region of interest" description="Disordered" evidence="1">
    <location>
        <begin position="35"/>
        <end position="79"/>
    </location>
</feature>
<dbReference type="Proteomes" id="UP001164286">
    <property type="component" value="Unassembled WGS sequence"/>
</dbReference>
<name>A0AA38LSE4_9TREE</name>
<dbReference type="AlphaFoldDB" id="A0AA38LSE4"/>
<dbReference type="RefSeq" id="XP_052942296.1">
    <property type="nucleotide sequence ID" value="XM_053091286.1"/>
</dbReference>
<reference evidence="2" key="1">
    <citation type="journal article" date="2022" name="G3 (Bethesda)">
        <title>High quality genome of the basidiomycete yeast Dioszegia hungarica PDD-24b-2 isolated from cloud water.</title>
        <authorList>
            <person name="Jarrige D."/>
            <person name="Haridas S."/>
            <person name="Bleykasten-Grosshans C."/>
            <person name="Joly M."/>
            <person name="Nadalig T."/>
            <person name="Sancelme M."/>
            <person name="Vuilleumier S."/>
            <person name="Grigoriev I.V."/>
            <person name="Amato P."/>
            <person name="Bringel F."/>
        </authorList>
    </citation>
    <scope>NUCLEOTIDE SEQUENCE</scope>
    <source>
        <strain evidence="2">PDD-24b-2</strain>
    </source>
</reference>